<protein>
    <recommendedName>
        <fullName evidence="3">DUF1828 domain-containing protein</fullName>
    </recommendedName>
</protein>
<evidence type="ECO:0000313" key="2">
    <source>
        <dbReference type="Proteomes" id="UP001628078"/>
    </source>
</evidence>
<gene>
    <name evidence="1" type="ORF">JCM31185_08850</name>
</gene>
<evidence type="ECO:0008006" key="3">
    <source>
        <dbReference type="Google" id="ProtNLM"/>
    </source>
</evidence>
<dbReference type="EMBL" id="BQXO01000002">
    <property type="protein sequence ID" value="GKT05597.1"/>
    <property type="molecule type" value="Genomic_DNA"/>
</dbReference>
<sequence length="121" mass="13725">MAVHVIVYNKPLKKLTTLSLIPNLNSVDLTEINLSLTTDLSNSLTDDTFALVFNGTDWQSLTYTQWETLRINEALQEVSNNFGSQTQGILSRFVDSMNIKYKGKKSWVELLDQLGKEIEVK</sequence>
<organism evidence="1 2">
    <name type="scientific">Furfurilactobacillus curtus</name>
    <dbReference type="NCBI Taxonomy" id="1746200"/>
    <lineage>
        <taxon>Bacteria</taxon>
        <taxon>Bacillati</taxon>
        <taxon>Bacillota</taxon>
        <taxon>Bacilli</taxon>
        <taxon>Lactobacillales</taxon>
        <taxon>Lactobacillaceae</taxon>
        <taxon>Furfurilactobacillus</taxon>
    </lineage>
</organism>
<dbReference type="RefSeq" id="WP_407882975.1">
    <property type="nucleotide sequence ID" value="NZ_BQXO01000002.1"/>
</dbReference>
<accession>A0ABQ5JM63</accession>
<keyword evidence="2" id="KW-1185">Reference proteome</keyword>
<evidence type="ECO:0000313" key="1">
    <source>
        <dbReference type="EMBL" id="GKT05597.1"/>
    </source>
</evidence>
<dbReference type="Proteomes" id="UP001628078">
    <property type="component" value="Unassembled WGS sequence"/>
</dbReference>
<proteinExistence type="predicted"/>
<name>A0ABQ5JM63_9LACO</name>
<reference evidence="1 2" key="1">
    <citation type="submission" date="2022-03" db="EMBL/GenBank/DDBJ databases">
        <title>Draft genome sequence of Furfurilactobacillus curtus JCM 31185.</title>
        <authorList>
            <person name="Suzuki S."/>
            <person name="Endo A."/>
            <person name="Kajikawa A."/>
        </authorList>
    </citation>
    <scope>NUCLEOTIDE SEQUENCE [LARGE SCALE GENOMIC DNA]</scope>
    <source>
        <strain evidence="1 2">JCM 31185</strain>
    </source>
</reference>
<comment type="caution">
    <text evidence="1">The sequence shown here is derived from an EMBL/GenBank/DDBJ whole genome shotgun (WGS) entry which is preliminary data.</text>
</comment>